<evidence type="ECO:0000256" key="1">
    <source>
        <dbReference type="ARBA" id="ARBA00010876"/>
    </source>
</evidence>
<dbReference type="PANTHER" id="PTHR21600:SF44">
    <property type="entry name" value="RIBOSOMAL LARGE SUBUNIT PSEUDOURIDINE SYNTHASE D"/>
    <property type="match status" value="1"/>
</dbReference>
<dbReference type="Gene3D" id="3.10.290.10">
    <property type="entry name" value="RNA-binding S4 domain"/>
    <property type="match status" value="1"/>
</dbReference>
<dbReference type="InterPro" id="IPR002942">
    <property type="entry name" value="S4_RNA-bd"/>
</dbReference>
<comment type="catalytic activity">
    <reaction evidence="6">
        <text>a uridine in RNA = a pseudouridine in RNA</text>
        <dbReference type="Rhea" id="RHEA:48348"/>
        <dbReference type="Rhea" id="RHEA-COMP:12068"/>
        <dbReference type="Rhea" id="RHEA-COMP:12069"/>
        <dbReference type="ChEBI" id="CHEBI:65314"/>
        <dbReference type="ChEBI" id="CHEBI:65315"/>
    </reaction>
</comment>
<dbReference type="SUPFAM" id="SSF55120">
    <property type="entry name" value="Pseudouridine synthase"/>
    <property type="match status" value="1"/>
</dbReference>
<dbReference type="PROSITE" id="PS01129">
    <property type="entry name" value="PSI_RLU"/>
    <property type="match status" value="1"/>
</dbReference>
<sequence>MDHEQGRAPLYEITQDSQNLRLDIFLAGSLTDLSRSRIQSLIKDGFVKVNNLPSKPGCRLKAGDHVSLTIPPAEAVSLEPEAVDFEILYEDESLIVVNKPPGVVVHPAPGHPTGTLVHGLLKHCKDLSGIGGVLRPGIVHRLDKDTSGLMVVAKNDRAHNILSRQFKSGKVQKEYAALVHGLVEGDEQVIDLPISRHPQKRKEMAVSASGGKRAITHWKKIKEFRSGFSLLSVSIKTGRTHQIRVHLSYIGHPVVGDPVYGYGQRWWKNSSNFRYDMPVTINRQLLHARRLGFTHPDRGDIVEYESPLPKDMNHILTILSMLDLQGKSPFGSGQ</sequence>
<gene>
    <name evidence="8" type="primary">ylyB</name>
    <name evidence="8" type="ORF">PITCH_A1740022</name>
</gene>
<evidence type="ECO:0000313" key="8">
    <source>
        <dbReference type="EMBL" id="SPD73213.1"/>
    </source>
</evidence>
<dbReference type="GO" id="GO:0003723">
    <property type="term" value="F:RNA binding"/>
    <property type="evidence" value="ECO:0007669"/>
    <property type="project" value="UniProtKB-KW"/>
</dbReference>
<dbReference type="AlphaFoldDB" id="A0A445MUV2"/>
<dbReference type="Gene3D" id="3.30.2350.10">
    <property type="entry name" value="Pseudouridine synthase"/>
    <property type="match status" value="1"/>
</dbReference>
<dbReference type="GO" id="GO:0000455">
    <property type="term" value="P:enzyme-directed rRNA pseudouridine synthesis"/>
    <property type="evidence" value="ECO:0007669"/>
    <property type="project" value="UniProtKB-ARBA"/>
</dbReference>
<dbReference type="CDD" id="cd02869">
    <property type="entry name" value="PseudoU_synth_RluA_like"/>
    <property type="match status" value="1"/>
</dbReference>
<evidence type="ECO:0000256" key="4">
    <source>
        <dbReference type="PIRSR" id="PIRSR606225-1"/>
    </source>
</evidence>
<dbReference type="EC" id="5.4.99.-" evidence="6"/>
<evidence type="ECO:0000256" key="5">
    <source>
        <dbReference type="PROSITE-ProRule" id="PRU00182"/>
    </source>
</evidence>
<dbReference type="EMBL" id="OJIN01000084">
    <property type="protein sequence ID" value="SPD73213.1"/>
    <property type="molecule type" value="Genomic_DNA"/>
</dbReference>
<dbReference type="SUPFAM" id="SSF55174">
    <property type="entry name" value="Alpha-L RNA-binding motif"/>
    <property type="match status" value="1"/>
</dbReference>
<feature type="domain" description="RNA-binding S4" evidence="7">
    <location>
        <begin position="20"/>
        <end position="84"/>
    </location>
</feature>
<dbReference type="InterPro" id="IPR036986">
    <property type="entry name" value="S4_RNA-bd_sf"/>
</dbReference>
<dbReference type="InterPro" id="IPR006225">
    <property type="entry name" value="PsdUridine_synth_RluC/D"/>
</dbReference>
<keyword evidence="2 5" id="KW-0694">RNA-binding</keyword>
<dbReference type="InterPro" id="IPR006224">
    <property type="entry name" value="PsdUridine_synth_RluA-like_CS"/>
</dbReference>
<dbReference type="SMART" id="SM00363">
    <property type="entry name" value="S4"/>
    <property type="match status" value="1"/>
</dbReference>
<organism evidence="8">
    <name type="scientific">uncultured Desulfobacterium sp</name>
    <dbReference type="NCBI Taxonomy" id="201089"/>
    <lineage>
        <taxon>Bacteria</taxon>
        <taxon>Pseudomonadati</taxon>
        <taxon>Thermodesulfobacteriota</taxon>
        <taxon>Desulfobacteria</taxon>
        <taxon>Desulfobacterales</taxon>
        <taxon>Desulfobacteriaceae</taxon>
        <taxon>Desulfobacterium</taxon>
        <taxon>environmental samples</taxon>
    </lineage>
</organism>
<comment type="similarity">
    <text evidence="1 6">Belongs to the pseudouridine synthase RluA family.</text>
</comment>
<feature type="active site" evidence="4">
    <location>
        <position position="143"/>
    </location>
</feature>
<accession>A0A445MUV2</accession>
<dbReference type="NCBIfam" id="TIGR00005">
    <property type="entry name" value="rluA_subfam"/>
    <property type="match status" value="1"/>
</dbReference>
<dbReference type="PANTHER" id="PTHR21600">
    <property type="entry name" value="MITOCHONDRIAL RNA PSEUDOURIDINE SYNTHASE"/>
    <property type="match status" value="1"/>
</dbReference>
<dbReference type="InterPro" id="IPR050188">
    <property type="entry name" value="RluA_PseudoU_synthase"/>
</dbReference>
<evidence type="ECO:0000256" key="2">
    <source>
        <dbReference type="ARBA" id="ARBA00022884"/>
    </source>
</evidence>
<dbReference type="PROSITE" id="PS50889">
    <property type="entry name" value="S4"/>
    <property type="match status" value="1"/>
</dbReference>
<dbReference type="FunFam" id="3.30.2350.10:FF:000006">
    <property type="entry name" value="Pseudouridine synthase"/>
    <property type="match status" value="1"/>
</dbReference>
<dbReference type="Pfam" id="PF01479">
    <property type="entry name" value="S4"/>
    <property type="match status" value="1"/>
</dbReference>
<dbReference type="InterPro" id="IPR020103">
    <property type="entry name" value="PsdUridine_synth_cat_dom_sf"/>
</dbReference>
<evidence type="ECO:0000256" key="3">
    <source>
        <dbReference type="ARBA" id="ARBA00023235"/>
    </source>
</evidence>
<evidence type="ECO:0000256" key="6">
    <source>
        <dbReference type="RuleBase" id="RU362028"/>
    </source>
</evidence>
<dbReference type="InterPro" id="IPR006145">
    <property type="entry name" value="PsdUridine_synth_RsuA/RluA"/>
</dbReference>
<protein>
    <recommendedName>
        <fullName evidence="6">Pseudouridine synthase</fullName>
        <ecNumber evidence="6">5.4.99.-</ecNumber>
    </recommendedName>
</protein>
<proteinExistence type="inferred from homology"/>
<dbReference type="Pfam" id="PF00849">
    <property type="entry name" value="PseudoU_synth_2"/>
    <property type="match status" value="1"/>
</dbReference>
<reference evidence="8" key="1">
    <citation type="submission" date="2018-01" db="EMBL/GenBank/DDBJ databases">
        <authorList>
            <person name="Regsiter A."/>
            <person name="William W."/>
        </authorList>
    </citation>
    <scope>NUCLEOTIDE SEQUENCE</scope>
    <source>
        <strain evidence="8">TRIP AH-1</strain>
    </source>
</reference>
<name>A0A445MUV2_9BACT</name>
<dbReference type="CDD" id="cd00165">
    <property type="entry name" value="S4"/>
    <property type="match status" value="1"/>
</dbReference>
<comment type="function">
    <text evidence="6">Responsible for synthesis of pseudouridine from uracil.</text>
</comment>
<dbReference type="GO" id="GO:0120159">
    <property type="term" value="F:rRNA pseudouridine synthase activity"/>
    <property type="evidence" value="ECO:0007669"/>
    <property type="project" value="UniProtKB-ARBA"/>
</dbReference>
<evidence type="ECO:0000259" key="7">
    <source>
        <dbReference type="SMART" id="SM00363"/>
    </source>
</evidence>
<keyword evidence="3 6" id="KW-0413">Isomerase</keyword>